<dbReference type="Proteomes" id="UP000264310">
    <property type="component" value="Unassembled WGS sequence"/>
</dbReference>
<comment type="similarity">
    <text evidence="1 2">Belongs to the phD/YefM antitoxin family.</text>
</comment>
<reference evidence="3 4" key="1">
    <citation type="submission" date="2018-08" db="EMBL/GenBank/DDBJ databases">
        <title>Fulvimarina sp. 85, whole genome shotgun sequence.</title>
        <authorList>
            <person name="Tuo L."/>
        </authorList>
    </citation>
    <scope>NUCLEOTIDE SEQUENCE [LARGE SCALE GENOMIC DNA]</scope>
    <source>
        <strain evidence="3 4">85</strain>
    </source>
</reference>
<comment type="caution">
    <text evidence="3">The sequence shown here is derived from an EMBL/GenBank/DDBJ whole genome shotgun (WGS) entry which is preliminary data.</text>
</comment>
<keyword evidence="4" id="KW-1185">Reference proteome</keyword>
<evidence type="ECO:0000313" key="4">
    <source>
        <dbReference type="Proteomes" id="UP000264310"/>
    </source>
</evidence>
<sequence>MRSFSTADLNKQVGEITNAAGKEPVFITRHRKPRYVLMSIDHYHELTGQPDPRRAFTLETMPADIEAGLLAAADAYQREHGGE</sequence>
<gene>
    <name evidence="3" type="ORF">DYI37_19270</name>
</gene>
<dbReference type="InterPro" id="IPR036165">
    <property type="entry name" value="YefM-like_sf"/>
</dbReference>
<accession>A0A371WXX4</accession>
<organism evidence="3 4">
    <name type="scientific">Fulvimarina endophytica</name>
    <dbReference type="NCBI Taxonomy" id="2293836"/>
    <lineage>
        <taxon>Bacteria</taxon>
        <taxon>Pseudomonadati</taxon>
        <taxon>Pseudomonadota</taxon>
        <taxon>Alphaproteobacteria</taxon>
        <taxon>Hyphomicrobiales</taxon>
        <taxon>Aurantimonadaceae</taxon>
        <taxon>Fulvimarina</taxon>
    </lineage>
</organism>
<protein>
    <recommendedName>
        <fullName evidence="2">Antitoxin</fullName>
    </recommendedName>
</protein>
<proteinExistence type="inferred from homology"/>
<comment type="function">
    <text evidence="2">Antitoxin component of a type II toxin-antitoxin (TA) system.</text>
</comment>
<dbReference type="SUPFAM" id="SSF143120">
    <property type="entry name" value="YefM-like"/>
    <property type="match status" value="1"/>
</dbReference>
<evidence type="ECO:0000256" key="2">
    <source>
        <dbReference type="RuleBase" id="RU362080"/>
    </source>
</evidence>
<dbReference type="AlphaFoldDB" id="A0A371WXX4"/>
<dbReference type="Gene3D" id="3.40.1620.10">
    <property type="entry name" value="YefM-like domain"/>
    <property type="match status" value="1"/>
</dbReference>
<evidence type="ECO:0000313" key="3">
    <source>
        <dbReference type="EMBL" id="RFC61828.1"/>
    </source>
</evidence>
<dbReference type="OrthoDB" id="165038at2"/>
<evidence type="ECO:0000256" key="1">
    <source>
        <dbReference type="ARBA" id="ARBA00009981"/>
    </source>
</evidence>
<dbReference type="EMBL" id="QURL01000014">
    <property type="protein sequence ID" value="RFC61828.1"/>
    <property type="molecule type" value="Genomic_DNA"/>
</dbReference>
<dbReference type="Pfam" id="PF02604">
    <property type="entry name" value="PhdYeFM_antitox"/>
    <property type="match status" value="1"/>
</dbReference>
<dbReference type="InterPro" id="IPR006442">
    <property type="entry name" value="Antitoxin_Phd/YefM"/>
</dbReference>
<dbReference type="RefSeq" id="WP_116684902.1">
    <property type="nucleotide sequence ID" value="NZ_QURL01000014.1"/>
</dbReference>
<name>A0A371WXX4_9HYPH</name>